<dbReference type="EMBL" id="CM023487">
    <property type="protein sequence ID" value="KAH6925060.1"/>
    <property type="molecule type" value="Genomic_DNA"/>
</dbReference>
<dbReference type="Proteomes" id="UP000821845">
    <property type="component" value="Chromosome 7"/>
</dbReference>
<accession>A0ACB7RRC1</accession>
<comment type="caution">
    <text evidence="1">The sequence shown here is derived from an EMBL/GenBank/DDBJ whole genome shotgun (WGS) entry which is preliminary data.</text>
</comment>
<gene>
    <name evidence="1" type="ORF">HPB50_000220</name>
</gene>
<protein>
    <submittedName>
        <fullName evidence="1">Uncharacterized protein</fullName>
    </submittedName>
</protein>
<reference evidence="1" key="1">
    <citation type="submission" date="2020-05" db="EMBL/GenBank/DDBJ databases">
        <title>Large-scale comparative analyses of tick genomes elucidate their genetic diversity and vector capacities.</title>
        <authorList>
            <person name="Jia N."/>
            <person name="Wang J."/>
            <person name="Shi W."/>
            <person name="Du L."/>
            <person name="Sun Y."/>
            <person name="Zhan W."/>
            <person name="Jiang J."/>
            <person name="Wang Q."/>
            <person name="Zhang B."/>
            <person name="Ji P."/>
            <person name="Sakyi L.B."/>
            <person name="Cui X."/>
            <person name="Yuan T."/>
            <person name="Jiang B."/>
            <person name="Yang W."/>
            <person name="Lam T.T.-Y."/>
            <person name="Chang Q."/>
            <person name="Ding S."/>
            <person name="Wang X."/>
            <person name="Zhu J."/>
            <person name="Ruan X."/>
            <person name="Zhao L."/>
            <person name="Wei J."/>
            <person name="Que T."/>
            <person name="Du C."/>
            <person name="Cheng J."/>
            <person name="Dai P."/>
            <person name="Han X."/>
            <person name="Huang E."/>
            <person name="Gao Y."/>
            <person name="Liu J."/>
            <person name="Shao H."/>
            <person name="Ye R."/>
            <person name="Li L."/>
            <person name="Wei W."/>
            <person name="Wang X."/>
            <person name="Wang C."/>
            <person name="Yang T."/>
            <person name="Huo Q."/>
            <person name="Li W."/>
            <person name="Guo W."/>
            <person name="Chen H."/>
            <person name="Zhou L."/>
            <person name="Ni X."/>
            <person name="Tian J."/>
            <person name="Zhou Y."/>
            <person name="Sheng Y."/>
            <person name="Liu T."/>
            <person name="Pan Y."/>
            <person name="Xia L."/>
            <person name="Li J."/>
            <person name="Zhao F."/>
            <person name="Cao W."/>
        </authorList>
    </citation>
    <scope>NUCLEOTIDE SEQUENCE</scope>
    <source>
        <strain evidence="1">Hyas-2018</strain>
    </source>
</reference>
<proteinExistence type="predicted"/>
<keyword evidence="2" id="KW-1185">Reference proteome</keyword>
<name>A0ACB7RRC1_HYAAI</name>
<evidence type="ECO:0000313" key="2">
    <source>
        <dbReference type="Proteomes" id="UP000821845"/>
    </source>
</evidence>
<organism evidence="1 2">
    <name type="scientific">Hyalomma asiaticum</name>
    <name type="common">Tick</name>
    <dbReference type="NCBI Taxonomy" id="266040"/>
    <lineage>
        <taxon>Eukaryota</taxon>
        <taxon>Metazoa</taxon>
        <taxon>Ecdysozoa</taxon>
        <taxon>Arthropoda</taxon>
        <taxon>Chelicerata</taxon>
        <taxon>Arachnida</taxon>
        <taxon>Acari</taxon>
        <taxon>Parasitiformes</taxon>
        <taxon>Ixodida</taxon>
        <taxon>Ixodoidea</taxon>
        <taxon>Ixodidae</taxon>
        <taxon>Hyalomminae</taxon>
        <taxon>Hyalomma</taxon>
    </lineage>
</organism>
<evidence type="ECO:0000313" key="1">
    <source>
        <dbReference type="EMBL" id="KAH6925060.1"/>
    </source>
</evidence>
<sequence length="150" mass="16504">MKALEENIEAICIVGSDPYKDYQRGIKCMNSHGGEIHKCVKGFHNTLERAILKGPAQETIHYTCCSYHDAVDCIANALTPCESVGSKDFMIGVIEQMFGETLNLVCGRYTKGSQNCRSLPQLPQLGAKDRRIGNLVELLLEAASTLGRKN</sequence>